<gene>
    <name evidence="2" type="ORF">LS65_007040</name>
</gene>
<evidence type="ECO:0000313" key="2">
    <source>
        <dbReference type="EMBL" id="TLE01057.1"/>
    </source>
</evidence>
<reference evidence="2 3" key="1">
    <citation type="journal article" date="2014" name="Genome Announc.">
        <title>Draft genome sequences of eight enterohepatic helicobacter species isolated from both laboratory and wild rodents.</title>
        <authorList>
            <person name="Sheh A."/>
            <person name="Shen Z."/>
            <person name="Fox J.G."/>
        </authorList>
    </citation>
    <scope>NUCLEOTIDE SEQUENCE [LARGE SCALE GENOMIC DNA]</scope>
    <source>
        <strain evidence="2 3">MIT 01-6451</strain>
    </source>
</reference>
<sequence>MKFGLSIVLSLGLALSPLCALDSSAKLGVDSKRAVQSSSLSSADADFLFTANANSLNVIALSDEEMQKTEGESLLAIFGAGVFTGVVACKITKILFKAC</sequence>
<feature type="signal peptide" evidence="1">
    <location>
        <begin position="1"/>
        <end position="20"/>
    </location>
</feature>
<dbReference type="OrthoDB" id="5331880at2"/>
<protein>
    <submittedName>
        <fullName evidence="2">Uncharacterized protein</fullName>
    </submittedName>
</protein>
<organism evidence="2 3">
    <name type="scientific">Helicobacter japonicus</name>
    <dbReference type="NCBI Taxonomy" id="425400"/>
    <lineage>
        <taxon>Bacteria</taxon>
        <taxon>Pseudomonadati</taxon>
        <taxon>Campylobacterota</taxon>
        <taxon>Epsilonproteobacteria</taxon>
        <taxon>Campylobacterales</taxon>
        <taxon>Helicobacteraceae</taxon>
        <taxon>Helicobacter</taxon>
    </lineage>
</organism>
<dbReference type="GeneID" id="82320879"/>
<name>A0A4U8TKY8_9HELI</name>
<dbReference type="Proteomes" id="UP000029707">
    <property type="component" value="Unassembled WGS sequence"/>
</dbReference>
<keyword evidence="3" id="KW-1185">Reference proteome</keyword>
<dbReference type="EMBL" id="JRMQ02000009">
    <property type="protein sequence ID" value="TLE01057.1"/>
    <property type="molecule type" value="Genomic_DNA"/>
</dbReference>
<dbReference type="AlphaFoldDB" id="A0A4U8TKY8"/>
<dbReference type="RefSeq" id="WP_138129811.1">
    <property type="nucleotide sequence ID" value="NZ_CAJUDB010000020.1"/>
</dbReference>
<proteinExistence type="predicted"/>
<feature type="chain" id="PRO_5020534630" evidence="1">
    <location>
        <begin position="21"/>
        <end position="99"/>
    </location>
</feature>
<evidence type="ECO:0000313" key="3">
    <source>
        <dbReference type="Proteomes" id="UP000029707"/>
    </source>
</evidence>
<accession>A0A4U8TKY8</accession>
<evidence type="ECO:0000256" key="1">
    <source>
        <dbReference type="SAM" id="SignalP"/>
    </source>
</evidence>
<keyword evidence="1" id="KW-0732">Signal</keyword>
<comment type="caution">
    <text evidence="2">The sequence shown here is derived from an EMBL/GenBank/DDBJ whole genome shotgun (WGS) entry which is preliminary data.</text>
</comment>